<gene>
    <name evidence="6" type="ORF">FD19_GL000683</name>
</gene>
<dbReference type="GO" id="GO:0003677">
    <property type="term" value="F:DNA binding"/>
    <property type="evidence" value="ECO:0007669"/>
    <property type="project" value="UniProtKB-KW"/>
</dbReference>
<name>A0A0R2CAH5_9LACO</name>
<dbReference type="STRING" id="1423810.FD19_GL000683"/>
<comment type="caution">
    <text evidence="6">The sequence shown here is derived from an EMBL/GenBank/DDBJ whole genome shotgun (WGS) entry which is preliminary data.</text>
</comment>
<dbReference type="InterPro" id="IPR046348">
    <property type="entry name" value="SIS_dom_sf"/>
</dbReference>
<feature type="domain" description="HTH rpiR-type" evidence="4">
    <location>
        <begin position="6"/>
        <end position="82"/>
    </location>
</feature>
<dbReference type="SUPFAM" id="SSF46689">
    <property type="entry name" value="Homeodomain-like"/>
    <property type="match status" value="1"/>
</dbReference>
<evidence type="ECO:0000256" key="3">
    <source>
        <dbReference type="ARBA" id="ARBA00023163"/>
    </source>
</evidence>
<dbReference type="InterPro" id="IPR009057">
    <property type="entry name" value="Homeodomain-like_sf"/>
</dbReference>
<dbReference type="InterPro" id="IPR001347">
    <property type="entry name" value="SIS_dom"/>
</dbReference>
<dbReference type="CDD" id="cd05013">
    <property type="entry name" value="SIS_RpiR"/>
    <property type="match status" value="1"/>
</dbReference>
<dbReference type="Gene3D" id="1.10.10.10">
    <property type="entry name" value="Winged helix-like DNA-binding domain superfamily/Winged helix DNA-binding domain"/>
    <property type="match status" value="1"/>
</dbReference>
<dbReference type="Gene3D" id="3.40.50.10490">
    <property type="entry name" value="Glucose-6-phosphate isomerase like protein, domain 1"/>
    <property type="match status" value="1"/>
</dbReference>
<accession>A0A0R2CAH5</accession>
<evidence type="ECO:0000313" key="7">
    <source>
        <dbReference type="Proteomes" id="UP000051789"/>
    </source>
</evidence>
<keyword evidence="1" id="KW-0805">Transcription regulation</keyword>
<feature type="domain" description="SIS" evidence="5">
    <location>
        <begin position="119"/>
        <end position="261"/>
    </location>
</feature>
<evidence type="ECO:0000256" key="1">
    <source>
        <dbReference type="ARBA" id="ARBA00023015"/>
    </source>
</evidence>
<evidence type="ECO:0000259" key="5">
    <source>
        <dbReference type="PROSITE" id="PS51464"/>
    </source>
</evidence>
<reference evidence="6 7" key="1">
    <citation type="journal article" date="2015" name="Genome Announc.">
        <title>Expanding the biotechnology potential of lactobacilli through comparative genomics of 213 strains and associated genera.</title>
        <authorList>
            <person name="Sun Z."/>
            <person name="Harris H.M."/>
            <person name="McCann A."/>
            <person name="Guo C."/>
            <person name="Argimon S."/>
            <person name="Zhang W."/>
            <person name="Yang X."/>
            <person name="Jeffery I.B."/>
            <person name="Cooney J.C."/>
            <person name="Kagawa T.F."/>
            <person name="Liu W."/>
            <person name="Song Y."/>
            <person name="Salvetti E."/>
            <person name="Wrobel A."/>
            <person name="Rasinkangas P."/>
            <person name="Parkhill J."/>
            <person name="Rea M.C."/>
            <person name="O'Sullivan O."/>
            <person name="Ritari J."/>
            <person name="Douillard F.P."/>
            <person name="Paul Ross R."/>
            <person name="Yang R."/>
            <person name="Briner A.E."/>
            <person name="Felis G.E."/>
            <person name="de Vos W.M."/>
            <person name="Barrangou R."/>
            <person name="Klaenhammer T.R."/>
            <person name="Caufield P.W."/>
            <person name="Cui Y."/>
            <person name="Zhang H."/>
            <person name="O'Toole P.W."/>
        </authorList>
    </citation>
    <scope>NUCLEOTIDE SEQUENCE [LARGE SCALE GENOMIC DNA]</scope>
    <source>
        <strain evidence="6 7">DSM 22698</strain>
    </source>
</reference>
<dbReference type="InterPro" id="IPR035472">
    <property type="entry name" value="RpiR-like_SIS"/>
</dbReference>
<dbReference type="Proteomes" id="UP000051789">
    <property type="component" value="Unassembled WGS sequence"/>
</dbReference>
<organism evidence="6 7">
    <name type="scientific">Lacticaseibacillus thailandensis DSM 22698 = JCM 13996</name>
    <dbReference type="NCBI Taxonomy" id="1423810"/>
    <lineage>
        <taxon>Bacteria</taxon>
        <taxon>Bacillati</taxon>
        <taxon>Bacillota</taxon>
        <taxon>Bacilli</taxon>
        <taxon>Lactobacillales</taxon>
        <taxon>Lactobacillaceae</taxon>
        <taxon>Lacticaseibacillus</taxon>
    </lineage>
</organism>
<dbReference type="InterPro" id="IPR000281">
    <property type="entry name" value="HTH_RpiR"/>
</dbReference>
<dbReference type="PANTHER" id="PTHR30514">
    <property type="entry name" value="GLUCOKINASE"/>
    <property type="match status" value="1"/>
</dbReference>
<dbReference type="Pfam" id="PF01418">
    <property type="entry name" value="HTH_6"/>
    <property type="match status" value="1"/>
</dbReference>
<dbReference type="AlphaFoldDB" id="A0A0R2CAH5"/>
<evidence type="ECO:0000256" key="2">
    <source>
        <dbReference type="ARBA" id="ARBA00023125"/>
    </source>
</evidence>
<dbReference type="EMBL" id="AYZK01000001">
    <property type="protein sequence ID" value="KRM88389.1"/>
    <property type="molecule type" value="Genomic_DNA"/>
</dbReference>
<keyword evidence="2" id="KW-0238">DNA-binding</keyword>
<proteinExistence type="predicted"/>
<dbReference type="PROSITE" id="PS51071">
    <property type="entry name" value="HTH_RPIR"/>
    <property type="match status" value="1"/>
</dbReference>
<dbReference type="PANTHER" id="PTHR30514:SF21">
    <property type="entry name" value="RPIR-FAMILY TRANSCRIPTIONAL REGULATOR"/>
    <property type="match status" value="1"/>
</dbReference>
<dbReference type="GO" id="GO:0003700">
    <property type="term" value="F:DNA-binding transcription factor activity"/>
    <property type="evidence" value="ECO:0007669"/>
    <property type="project" value="InterPro"/>
</dbReference>
<dbReference type="GO" id="GO:1901135">
    <property type="term" value="P:carbohydrate derivative metabolic process"/>
    <property type="evidence" value="ECO:0007669"/>
    <property type="project" value="InterPro"/>
</dbReference>
<dbReference type="SUPFAM" id="SSF53697">
    <property type="entry name" value="SIS domain"/>
    <property type="match status" value="1"/>
</dbReference>
<keyword evidence="7" id="KW-1185">Reference proteome</keyword>
<dbReference type="Pfam" id="PF01380">
    <property type="entry name" value="SIS"/>
    <property type="match status" value="1"/>
</dbReference>
<sequence>MADDVKIEKVYGRPQVSKFSASEQYVVDLIHRQRDHIMGMSIVEFAEFANVSTATIVRTMKKLGYSGYTDFRHSVSRQHEVEPAVLREADSNIRQVITANLREVQQTINQLDIATIEDSVQQFAGAQMLYIFARGLSEMIADEMALKFQLAGKYTQTLHDPNIIMTLAERVPTTACAIFISLNGETPELVTAARKLRAHGVPIVTITTNADASLAQYTDILLTGYKSAESYFPDYEVHSRLPVQVISRILLDAYVVRVQEQHDQGHGE</sequence>
<dbReference type="GO" id="GO:0097367">
    <property type="term" value="F:carbohydrate derivative binding"/>
    <property type="evidence" value="ECO:0007669"/>
    <property type="project" value="InterPro"/>
</dbReference>
<dbReference type="PROSITE" id="PS51464">
    <property type="entry name" value="SIS"/>
    <property type="match status" value="1"/>
</dbReference>
<dbReference type="InterPro" id="IPR047640">
    <property type="entry name" value="RpiR-like"/>
</dbReference>
<keyword evidence="3" id="KW-0804">Transcription</keyword>
<dbReference type="InterPro" id="IPR036388">
    <property type="entry name" value="WH-like_DNA-bd_sf"/>
</dbReference>
<protein>
    <submittedName>
        <fullName evidence="6">Transcriptional regulator</fullName>
    </submittedName>
</protein>
<dbReference type="PATRIC" id="fig|1423810.4.peg.700"/>
<evidence type="ECO:0000313" key="6">
    <source>
        <dbReference type="EMBL" id="KRM88389.1"/>
    </source>
</evidence>
<evidence type="ECO:0000259" key="4">
    <source>
        <dbReference type="PROSITE" id="PS51071"/>
    </source>
</evidence>